<dbReference type="AlphaFoldDB" id="A0A7J5TVS9"/>
<dbReference type="InterPro" id="IPR002123">
    <property type="entry name" value="Plipid/glycerol_acylTrfase"/>
</dbReference>
<dbReference type="PANTHER" id="PTHR10434">
    <property type="entry name" value="1-ACYL-SN-GLYCEROL-3-PHOSPHATE ACYLTRANSFERASE"/>
    <property type="match status" value="1"/>
</dbReference>
<evidence type="ECO:0000256" key="3">
    <source>
        <dbReference type="ARBA" id="ARBA00023315"/>
    </source>
</evidence>
<dbReference type="RefSeq" id="WP_152125753.1">
    <property type="nucleotide sequence ID" value="NZ_WELI01000008.1"/>
</dbReference>
<organism evidence="5 6">
    <name type="scientific">Rudanella paleaurantiibacter</name>
    <dbReference type="NCBI Taxonomy" id="2614655"/>
    <lineage>
        <taxon>Bacteria</taxon>
        <taxon>Pseudomonadati</taxon>
        <taxon>Bacteroidota</taxon>
        <taxon>Cytophagia</taxon>
        <taxon>Cytophagales</taxon>
        <taxon>Cytophagaceae</taxon>
        <taxon>Rudanella</taxon>
    </lineage>
</organism>
<keyword evidence="6" id="KW-1185">Reference proteome</keyword>
<evidence type="ECO:0000256" key="2">
    <source>
        <dbReference type="ARBA" id="ARBA00022679"/>
    </source>
</evidence>
<evidence type="ECO:0000259" key="4">
    <source>
        <dbReference type="SMART" id="SM00563"/>
    </source>
</evidence>
<evidence type="ECO:0000313" key="5">
    <source>
        <dbReference type="EMBL" id="KAB7728404.1"/>
    </source>
</evidence>
<reference evidence="5 6" key="1">
    <citation type="submission" date="2019-10" db="EMBL/GenBank/DDBJ databases">
        <title>Rudanella paleaurantiibacter sp. nov., isolated from sludge.</title>
        <authorList>
            <person name="Xu S.Q."/>
        </authorList>
    </citation>
    <scope>NUCLEOTIDE SEQUENCE [LARGE SCALE GENOMIC DNA]</scope>
    <source>
        <strain evidence="5 6">HX-22-17</strain>
    </source>
</reference>
<protein>
    <submittedName>
        <fullName evidence="5">Glycerol acyltransferase</fullName>
    </submittedName>
</protein>
<evidence type="ECO:0000313" key="6">
    <source>
        <dbReference type="Proteomes" id="UP000488299"/>
    </source>
</evidence>
<gene>
    <name evidence="5" type="ORF">F5984_18715</name>
</gene>
<keyword evidence="2 5" id="KW-0808">Transferase</keyword>
<dbReference type="GO" id="GO:0006654">
    <property type="term" value="P:phosphatidic acid biosynthetic process"/>
    <property type="evidence" value="ECO:0007669"/>
    <property type="project" value="TreeGrafter"/>
</dbReference>
<dbReference type="SUPFAM" id="SSF69593">
    <property type="entry name" value="Glycerol-3-phosphate (1)-acyltransferase"/>
    <property type="match status" value="1"/>
</dbReference>
<proteinExistence type="predicted"/>
<name>A0A7J5TVS9_9BACT</name>
<dbReference type="GO" id="GO:0003841">
    <property type="term" value="F:1-acylglycerol-3-phosphate O-acyltransferase activity"/>
    <property type="evidence" value="ECO:0007669"/>
    <property type="project" value="TreeGrafter"/>
</dbReference>
<comment type="caution">
    <text evidence="5">The sequence shown here is derived from an EMBL/GenBank/DDBJ whole genome shotgun (WGS) entry which is preliminary data.</text>
</comment>
<dbReference type="EMBL" id="WELI01000008">
    <property type="protein sequence ID" value="KAB7728404.1"/>
    <property type="molecule type" value="Genomic_DNA"/>
</dbReference>
<accession>A0A7J5TVS9</accession>
<dbReference type="Proteomes" id="UP000488299">
    <property type="component" value="Unassembled WGS sequence"/>
</dbReference>
<feature type="domain" description="Phospholipid/glycerol acyltransferase" evidence="4">
    <location>
        <begin position="30"/>
        <end position="139"/>
    </location>
</feature>
<dbReference type="PANTHER" id="PTHR10434:SF9">
    <property type="entry name" value="PHOSPHOLIPID_GLYCEROL ACYLTRANSFERASE DOMAIN-CONTAINING PROTEIN"/>
    <property type="match status" value="1"/>
</dbReference>
<comment type="pathway">
    <text evidence="1">Lipid metabolism.</text>
</comment>
<dbReference type="SMART" id="SM00563">
    <property type="entry name" value="PlsC"/>
    <property type="match status" value="1"/>
</dbReference>
<keyword evidence="3 5" id="KW-0012">Acyltransferase</keyword>
<evidence type="ECO:0000256" key="1">
    <source>
        <dbReference type="ARBA" id="ARBA00005189"/>
    </source>
</evidence>
<sequence>MLGAIARWLFVSVYGWRVVGPVPHHLPKAIWVVAPHTTNWDFPIGLGVRPTIHVWIEYLAKSSLFTWYAGWLFRALGGRPVYRDKSRNMVDAVADVLNKADQLHICIAPEGTRSDVEKLKTGFYYMALKTNVPLILTGFDWPNRRVILSEPLYVTGNYEQDMLPFYEFFSKVPGKKKTWLKRWEATGVM</sequence>
<dbReference type="Pfam" id="PF01553">
    <property type="entry name" value="Acyltransferase"/>
    <property type="match status" value="1"/>
</dbReference>